<proteinExistence type="predicted"/>
<feature type="domain" description="Glycosyltransferase 2-like" evidence="2">
    <location>
        <begin position="15"/>
        <end position="176"/>
    </location>
</feature>
<evidence type="ECO:0000259" key="2">
    <source>
        <dbReference type="Pfam" id="PF00535"/>
    </source>
</evidence>
<dbReference type="InterPro" id="IPR050256">
    <property type="entry name" value="Glycosyltransferase_2"/>
</dbReference>
<keyword evidence="1" id="KW-1133">Transmembrane helix</keyword>
<dbReference type="CDD" id="cd04179">
    <property type="entry name" value="DPM_DPG-synthase_like"/>
    <property type="match status" value="1"/>
</dbReference>
<evidence type="ECO:0000256" key="1">
    <source>
        <dbReference type="SAM" id="Phobius"/>
    </source>
</evidence>
<evidence type="ECO:0000313" key="5">
    <source>
        <dbReference type="Proteomes" id="UP000022141"/>
    </source>
</evidence>
<dbReference type="STRING" id="1454004.AW11_02426"/>
<dbReference type="PATRIC" id="fig|1454004.3.peg.2507"/>
<dbReference type="eggNOG" id="COG0463">
    <property type="taxonomic scope" value="Bacteria"/>
</dbReference>
<gene>
    <name evidence="4" type="primary">arnC_1</name>
    <name evidence="4" type="ORF">AW11_02426</name>
</gene>
<feature type="transmembrane region" description="Helical" evidence="1">
    <location>
        <begin position="360"/>
        <end position="382"/>
    </location>
</feature>
<feature type="transmembrane region" description="Helical" evidence="1">
    <location>
        <begin position="271"/>
        <end position="296"/>
    </location>
</feature>
<protein>
    <submittedName>
        <fullName evidence="4">Undecaprenyl-phosphate 4-deoxy-4-formamido-L-arabinose transferase</fullName>
        <ecNumber evidence="4">2.4.2.53</ecNumber>
    </submittedName>
</protein>
<dbReference type="GO" id="GO:0099621">
    <property type="term" value="F:undecaprenyl-phosphate 4-deoxy-4-formamido-L-arabinose transferase activity"/>
    <property type="evidence" value="ECO:0007669"/>
    <property type="project" value="UniProtKB-EC"/>
</dbReference>
<evidence type="ECO:0000313" key="4">
    <source>
        <dbReference type="EMBL" id="EXI87562.1"/>
    </source>
</evidence>
<keyword evidence="4" id="KW-0328">Glycosyltransferase</keyword>
<dbReference type="EC" id="2.4.2.53" evidence="4"/>
<dbReference type="Pfam" id="PF00535">
    <property type="entry name" value="Glycos_transf_2"/>
    <property type="match status" value="1"/>
</dbReference>
<name>A0A011QE08_ACCRE</name>
<dbReference type="InterPro" id="IPR058718">
    <property type="entry name" value="Agl6_TM_C"/>
</dbReference>
<keyword evidence="4" id="KW-0808">Transferase</keyword>
<dbReference type="InterPro" id="IPR001173">
    <property type="entry name" value="Glyco_trans_2-like"/>
</dbReference>
<dbReference type="AlphaFoldDB" id="A0A011QE08"/>
<keyword evidence="5" id="KW-1185">Reference proteome</keyword>
<dbReference type="SUPFAM" id="SSF53448">
    <property type="entry name" value="Nucleotide-diphospho-sugar transferases"/>
    <property type="match status" value="1"/>
</dbReference>
<comment type="caution">
    <text evidence="4">The sequence shown here is derived from an EMBL/GenBank/DDBJ whole genome shotgun (WGS) entry which is preliminary data.</text>
</comment>
<feature type="domain" description="Low-salt glycan biosynthesis hexosyltransferase Agl6 C-terminal transmembrane region" evidence="3">
    <location>
        <begin position="295"/>
        <end position="383"/>
    </location>
</feature>
<dbReference type="Proteomes" id="UP000022141">
    <property type="component" value="Unassembled WGS sequence"/>
</dbReference>
<dbReference type="InterPro" id="IPR029044">
    <property type="entry name" value="Nucleotide-diphossugar_trans"/>
</dbReference>
<sequence length="388" mass="41473">MASNAVVLPPEIAVSAVMPCLNEARTLPLCIAKIKQAFTELGIPGEIVVADNGSTDGSREIAAGLGARVVLERRQGYGSALLAGISQCKGQTIVMADADDSYDWATLGDFVRKIDEGYDLVMGNRFLGGIEPGAMPHLHRYLGNPVLSAIARCLYKIPIGDFHCGMRAFTRSAADRMLLRTPGMEFATEMVINAAQAGLRIAETPTRLYPDKRGRPPHLRSFRDGWRHLRFMITYAPDALYLVPSLFMLGVGFVGMALLSSGPTDIAGFHVGIHFLALSSLLTLLGANVAGFGILAKALNASRCAISPQSAVGRLLRIFTLERGLLAGLTLAAGGLAVNGAILAQWLARERGDMPETVHLAFVAATVLVLGINLAFGSFLLYMAQEHE</sequence>
<evidence type="ECO:0000259" key="3">
    <source>
        <dbReference type="Pfam" id="PF26629"/>
    </source>
</evidence>
<accession>A0A011QE08</accession>
<keyword evidence="1" id="KW-0812">Transmembrane</keyword>
<feature type="transmembrane region" description="Helical" evidence="1">
    <location>
        <begin position="324"/>
        <end position="348"/>
    </location>
</feature>
<dbReference type="Pfam" id="PF26629">
    <property type="entry name" value="GT2_TM_C"/>
    <property type="match status" value="1"/>
</dbReference>
<dbReference type="PANTHER" id="PTHR48090">
    <property type="entry name" value="UNDECAPRENYL-PHOSPHATE 4-DEOXY-4-FORMAMIDO-L-ARABINOSE TRANSFERASE-RELATED"/>
    <property type="match status" value="1"/>
</dbReference>
<dbReference type="PANTHER" id="PTHR48090:SF7">
    <property type="entry name" value="RFBJ PROTEIN"/>
    <property type="match status" value="1"/>
</dbReference>
<feature type="transmembrane region" description="Helical" evidence="1">
    <location>
        <begin position="239"/>
        <end position="259"/>
    </location>
</feature>
<reference evidence="4" key="1">
    <citation type="submission" date="2014-02" db="EMBL/GenBank/DDBJ databases">
        <title>Expanding our view of genomic diversity in Candidatus Accumulibacter clades.</title>
        <authorList>
            <person name="Skennerton C.T."/>
            <person name="Barr J.J."/>
            <person name="Slater F.R."/>
            <person name="Bond P.L."/>
            <person name="Tyson G.W."/>
        </authorList>
    </citation>
    <scope>NUCLEOTIDE SEQUENCE [LARGE SCALE GENOMIC DNA]</scope>
</reference>
<organism evidence="4 5">
    <name type="scientific">Accumulibacter regalis</name>
    <dbReference type="NCBI Taxonomy" id="522306"/>
    <lineage>
        <taxon>Bacteria</taxon>
        <taxon>Pseudomonadati</taxon>
        <taxon>Pseudomonadota</taxon>
        <taxon>Betaproteobacteria</taxon>
        <taxon>Candidatus Accumulibacter</taxon>
    </lineage>
</organism>
<dbReference type="Gene3D" id="3.90.550.10">
    <property type="entry name" value="Spore Coat Polysaccharide Biosynthesis Protein SpsA, Chain A"/>
    <property type="match status" value="1"/>
</dbReference>
<dbReference type="EMBL" id="JEMY01000033">
    <property type="protein sequence ID" value="EXI87562.1"/>
    <property type="molecule type" value="Genomic_DNA"/>
</dbReference>
<keyword evidence="1" id="KW-0472">Membrane</keyword>